<proteinExistence type="predicted"/>
<dbReference type="AlphaFoldDB" id="A0AAU8IEL2"/>
<dbReference type="SMART" id="SM00065">
    <property type="entry name" value="GAF"/>
    <property type="match status" value="1"/>
</dbReference>
<dbReference type="Gene3D" id="3.30.450.40">
    <property type="match status" value="1"/>
</dbReference>
<dbReference type="FunFam" id="3.30.70.270:FF:000001">
    <property type="entry name" value="Diguanylate cyclase domain protein"/>
    <property type="match status" value="1"/>
</dbReference>
<dbReference type="NCBIfam" id="TIGR00254">
    <property type="entry name" value="GGDEF"/>
    <property type="match status" value="1"/>
</dbReference>
<dbReference type="InterPro" id="IPR029016">
    <property type="entry name" value="GAF-like_dom_sf"/>
</dbReference>
<dbReference type="Pfam" id="PF00990">
    <property type="entry name" value="GGDEF"/>
    <property type="match status" value="1"/>
</dbReference>
<dbReference type="GO" id="GO:0052621">
    <property type="term" value="F:diguanylate cyclase activity"/>
    <property type="evidence" value="ECO:0007669"/>
    <property type="project" value="UniProtKB-EC"/>
</dbReference>
<evidence type="ECO:0000256" key="1">
    <source>
        <dbReference type="SAM" id="Phobius"/>
    </source>
</evidence>
<keyword evidence="1" id="KW-1133">Transmembrane helix</keyword>
<keyword evidence="1" id="KW-0472">Membrane</keyword>
<dbReference type="Pfam" id="PF13185">
    <property type="entry name" value="GAF_2"/>
    <property type="match status" value="1"/>
</dbReference>
<organism evidence="3">
    <name type="scientific">Sporolactobacillus sp. Y61</name>
    <dbReference type="NCBI Taxonomy" id="3160863"/>
    <lineage>
        <taxon>Bacteria</taxon>
        <taxon>Bacillati</taxon>
        <taxon>Bacillota</taxon>
        <taxon>Bacilli</taxon>
        <taxon>Bacillales</taxon>
        <taxon>Sporolactobacillaceae</taxon>
        <taxon>Sporolactobacillus</taxon>
    </lineage>
</organism>
<dbReference type="CDD" id="cd01949">
    <property type="entry name" value="GGDEF"/>
    <property type="match status" value="1"/>
</dbReference>
<dbReference type="PANTHER" id="PTHR45138">
    <property type="entry name" value="REGULATORY COMPONENTS OF SENSORY TRANSDUCTION SYSTEM"/>
    <property type="match status" value="1"/>
</dbReference>
<reference evidence="3" key="1">
    <citation type="submission" date="2024-06" db="EMBL/GenBank/DDBJ databases">
        <authorList>
            <person name="Fan A."/>
            <person name="Zhang F.Y."/>
            <person name="Zhang L."/>
        </authorList>
    </citation>
    <scope>NUCLEOTIDE SEQUENCE</scope>
    <source>
        <strain evidence="3">Y61</strain>
    </source>
</reference>
<feature type="transmembrane region" description="Helical" evidence="1">
    <location>
        <begin position="65"/>
        <end position="92"/>
    </location>
</feature>
<dbReference type="SUPFAM" id="SSF55073">
    <property type="entry name" value="Nucleotide cyclase"/>
    <property type="match status" value="1"/>
</dbReference>
<dbReference type="SUPFAM" id="SSF55781">
    <property type="entry name" value="GAF domain-like"/>
    <property type="match status" value="1"/>
</dbReference>
<dbReference type="PROSITE" id="PS50887">
    <property type="entry name" value="GGDEF"/>
    <property type="match status" value="1"/>
</dbReference>
<dbReference type="GO" id="GO:0005886">
    <property type="term" value="C:plasma membrane"/>
    <property type="evidence" value="ECO:0007669"/>
    <property type="project" value="TreeGrafter"/>
</dbReference>
<feature type="transmembrane region" description="Helical" evidence="1">
    <location>
        <begin position="104"/>
        <end position="125"/>
    </location>
</feature>
<keyword evidence="3" id="KW-0548">Nucleotidyltransferase</keyword>
<feature type="transmembrane region" description="Helical" evidence="1">
    <location>
        <begin position="207"/>
        <end position="225"/>
    </location>
</feature>
<dbReference type="InterPro" id="IPR050469">
    <property type="entry name" value="Diguanylate_Cyclase"/>
</dbReference>
<evidence type="ECO:0000313" key="3">
    <source>
        <dbReference type="EMBL" id="XCJ16636.1"/>
    </source>
</evidence>
<dbReference type="EC" id="2.7.7.65" evidence="3"/>
<dbReference type="GO" id="GO:1902201">
    <property type="term" value="P:negative regulation of bacterial-type flagellum-dependent cell motility"/>
    <property type="evidence" value="ECO:0007669"/>
    <property type="project" value="TreeGrafter"/>
</dbReference>
<dbReference type="PANTHER" id="PTHR45138:SF9">
    <property type="entry name" value="DIGUANYLATE CYCLASE DGCM-RELATED"/>
    <property type="match status" value="1"/>
</dbReference>
<accession>A0AAU8IEL2</accession>
<dbReference type="InterPro" id="IPR043128">
    <property type="entry name" value="Rev_trsase/Diguanyl_cyclase"/>
</dbReference>
<dbReference type="InterPro" id="IPR000160">
    <property type="entry name" value="GGDEF_dom"/>
</dbReference>
<feature type="transmembrane region" description="Helical" evidence="1">
    <location>
        <begin position="181"/>
        <end position="200"/>
    </location>
</feature>
<keyword evidence="1" id="KW-0812">Transmembrane</keyword>
<dbReference type="EMBL" id="CP159510">
    <property type="protein sequence ID" value="XCJ16636.1"/>
    <property type="molecule type" value="Genomic_DNA"/>
</dbReference>
<feature type="transmembrane region" description="Helical" evidence="1">
    <location>
        <begin position="7"/>
        <end position="27"/>
    </location>
</feature>
<dbReference type="SMART" id="SM00267">
    <property type="entry name" value="GGDEF"/>
    <property type="match status" value="1"/>
</dbReference>
<sequence>MSKAKQRCLWLTWMILFAVSLPLVYIADPPRNHSIWSVAMVAAVFLITALFSFKVQGTDIIVLQGIGLAAFLIFGLFIEVLLTQFGILVYLINQRLSKQDTYRIPMNSIMFLGVSVSAAAVYYALGGQAEISHQDFLPLSLIPVVGFYLAAYIVNEVFIYFYHRWLIADETARLFTKDMAWEIVVTFLMMPLGLAFYFMYLSRGITGMFMISVPMIALSVIMRLVNNSQELIRFLQQVNHLGQKLTEELSVEHVINLLFEKIPVMTPLDYLYIISYRQPDKPKLLRIFRRDDEKNFVPFQQEADPSQEVYRLAKAVSGYKSHEIYPFLKALSSGKARSFLAVPMMYHGQVLGVLTVASNRPKAYTKTNRIGMEIIGDFLAIALENAKNFEKKREESEHCPLTDLYNYRYMMRHLDQMFKDESLDTFSIIMMDIDDFKQVNDTYGHQNGNAILIGVANRLRKTVGDKGIVARYGGEEFTVLLPKMDRNMCFAIAESIRIAVVSEPFMVYLEKEKRYKQVHITISLGTSTARSEASAPAALINNADFAMYSGAKRKGKNRVSRFV</sequence>
<dbReference type="Gene3D" id="3.30.70.270">
    <property type="match status" value="1"/>
</dbReference>
<dbReference type="GO" id="GO:0043709">
    <property type="term" value="P:cell adhesion involved in single-species biofilm formation"/>
    <property type="evidence" value="ECO:0007669"/>
    <property type="project" value="TreeGrafter"/>
</dbReference>
<protein>
    <submittedName>
        <fullName evidence="3">Sensor domain-containing diguanylate cyclase</fullName>
        <ecNumber evidence="3">2.7.7.65</ecNumber>
    </submittedName>
</protein>
<feature type="transmembrane region" description="Helical" evidence="1">
    <location>
        <begin position="137"/>
        <end position="161"/>
    </location>
</feature>
<name>A0AAU8IEL2_9BACL</name>
<dbReference type="InterPro" id="IPR029787">
    <property type="entry name" value="Nucleotide_cyclase"/>
</dbReference>
<keyword evidence="3" id="KW-0808">Transferase</keyword>
<feature type="transmembrane region" description="Helical" evidence="1">
    <location>
        <begin position="33"/>
        <end position="53"/>
    </location>
</feature>
<gene>
    <name evidence="3" type="ORF">ABNN70_13440</name>
</gene>
<evidence type="ECO:0000259" key="2">
    <source>
        <dbReference type="PROSITE" id="PS50887"/>
    </source>
</evidence>
<feature type="domain" description="GGDEF" evidence="2">
    <location>
        <begin position="424"/>
        <end position="563"/>
    </location>
</feature>
<dbReference type="RefSeq" id="WP_353948077.1">
    <property type="nucleotide sequence ID" value="NZ_CP159510.1"/>
</dbReference>
<dbReference type="InterPro" id="IPR003018">
    <property type="entry name" value="GAF"/>
</dbReference>